<evidence type="ECO:0000256" key="1">
    <source>
        <dbReference type="ARBA" id="ARBA00022676"/>
    </source>
</evidence>
<evidence type="ECO:0000313" key="5">
    <source>
        <dbReference type="Proteomes" id="UP001478133"/>
    </source>
</evidence>
<dbReference type="InterPro" id="IPR029044">
    <property type="entry name" value="Nucleotide-diphossugar_trans"/>
</dbReference>
<dbReference type="Pfam" id="PF00535">
    <property type="entry name" value="Glycos_transf_2"/>
    <property type="match status" value="1"/>
</dbReference>
<protein>
    <submittedName>
        <fullName evidence="4">Glycosyltransferase family 2 protein</fullName>
        <ecNumber evidence="4">2.4.-.-</ecNumber>
    </submittedName>
</protein>
<keyword evidence="1 4" id="KW-0328">Glycosyltransferase</keyword>
<dbReference type="InterPro" id="IPR001173">
    <property type="entry name" value="Glyco_trans_2-like"/>
</dbReference>
<evidence type="ECO:0000259" key="3">
    <source>
        <dbReference type="Pfam" id="PF00535"/>
    </source>
</evidence>
<dbReference type="Gene3D" id="3.90.550.10">
    <property type="entry name" value="Spore Coat Polysaccharide Biosynthesis Protein SpsA, Chain A"/>
    <property type="match status" value="1"/>
</dbReference>
<name>A0ABV1HTT7_9FIRM</name>
<dbReference type="EC" id="2.4.-.-" evidence="4"/>
<dbReference type="RefSeq" id="WP_367286438.1">
    <property type="nucleotide sequence ID" value="NZ_JBBMEY010000018.1"/>
</dbReference>
<dbReference type="GO" id="GO:0016757">
    <property type="term" value="F:glycosyltransferase activity"/>
    <property type="evidence" value="ECO:0007669"/>
    <property type="project" value="UniProtKB-KW"/>
</dbReference>
<comment type="caution">
    <text evidence="4">The sequence shown here is derived from an EMBL/GenBank/DDBJ whole genome shotgun (WGS) entry which is preliminary data.</text>
</comment>
<evidence type="ECO:0000313" key="4">
    <source>
        <dbReference type="EMBL" id="MEQ2565736.1"/>
    </source>
</evidence>
<dbReference type="Proteomes" id="UP001478133">
    <property type="component" value="Unassembled WGS sequence"/>
</dbReference>
<gene>
    <name evidence="4" type="ORF">ABFO16_05745</name>
</gene>
<dbReference type="PANTHER" id="PTHR22916">
    <property type="entry name" value="GLYCOSYLTRANSFERASE"/>
    <property type="match status" value="1"/>
</dbReference>
<reference evidence="4 5" key="1">
    <citation type="submission" date="2024-03" db="EMBL/GenBank/DDBJ databases">
        <title>Human intestinal bacterial collection.</title>
        <authorList>
            <person name="Pauvert C."/>
            <person name="Hitch T.C.A."/>
            <person name="Clavel T."/>
        </authorList>
    </citation>
    <scope>NUCLEOTIDE SEQUENCE [LARGE SCALE GENOMIC DNA]</scope>
    <source>
        <strain evidence="4 5">CLA-AP-H18</strain>
    </source>
</reference>
<sequence length="326" mass="38388">MNDIKISIVIPVYNVEKYLQECVDSVVKQSYKNIEIILVDDGSKDNSPKLCDELAKTDDRIKVIHKENGGLSSARNAGMKVITGDYFVFLDSDDYWTDLDFLKKIVNDKLIMNPDIIIFGYSKDKKLLEEYTRNKDLENQINCDTKKETFRQLILNDKLHSSACNKLFSSNLLNENTFFIEGICSEDIDWIARMIILANKIMYYDDYIYFYRENENSITHSITRKNIIDLVGQIKRVVAYSEKIKNEDYYEWYMNYCAYQYITFLNNVVTIDKKEDISGVVEEMKSYTYLLNYHNNKKVDLVYKFYKLLGYKGILKVLKIFLKIRG</sequence>
<evidence type="ECO:0000256" key="2">
    <source>
        <dbReference type="ARBA" id="ARBA00022679"/>
    </source>
</evidence>
<keyword evidence="5" id="KW-1185">Reference proteome</keyword>
<dbReference type="EMBL" id="JBBMFI010000017">
    <property type="protein sequence ID" value="MEQ2565736.1"/>
    <property type="molecule type" value="Genomic_DNA"/>
</dbReference>
<proteinExistence type="predicted"/>
<feature type="domain" description="Glycosyltransferase 2-like" evidence="3">
    <location>
        <begin position="7"/>
        <end position="170"/>
    </location>
</feature>
<keyword evidence="2 4" id="KW-0808">Transferase</keyword>
<dbReference type="SUPFAM" id="SSF53448">
    <property type="entry name" value="Nucleotide-diphospho-sugar transferases"/>
    <property type="match status" value="1"/>
</dbReference>
<dbReference type="PANTHER" id="PTHR22916:SF51">
    <property type="entry name" value="GLYCOSYLTRANSFERASE EPSH-RELATED"/>
    <property type="match status" value="1"/>
</dbReference>
<organism evidence="4 5">
    <name type="scientific">Ruminococcoides intestinihominis</name>
    <dbReference type="NCBI Taxonomy" id="3133161"/>
    <lineage>
        <taxon>Bacteria</taxon>
        <taxon>Bacillati</taxon>
        <taxon>Bacillota</taxon>
        <taxon>Clostridia</taxon>
        <taxon>Eubacteriales</taxon>
        <taxon>Oscillospiraceae</taxon>
        <taxon>Ruminococcoides</taxon>
    </lineage>
</organism>
<dbReference type="CDD" id="cd00761">
    <property type="entry name" value="Glyco_tranf_GTA_type"/>
    <property type="match status" value="1"/>
</dbReference>
<accession>A0ABV1HTT7</accession>